<feature type="non-terminal residue" evidence="1">
    <location>
        <position position="110"/>
    </location>
</feature>
<sequence length="110" mass="12489">ENAELLGADLDSEAWQSYTEHVDRSILTGFCSAVRCSLQYLVENTDPALHISPLFEVQLTLTSDMIFHPSLSFSKKGNFYDIIDQMVSDIFKMASFIKRVAKSKQSETYK</sequence>
<proteinExistence type="predicted"/>
<accession>A0ABD0QXS0</accession>
<feature type="non-terminal residue" evidence="1">
    <location>
        <position position="1"/>
    </location>
</feature>
<comment type="caution">
    <text evidence="1">The sequence shown here is derived from an EMBL/GenBank/DDBJ whole genome shotgun (WGS) entry which is preliminary data.</text>
</comment>
<protein>
    <submittedName>
        <fullName evidence="1">Uncharacterized protein</fullName>
    </submittedName>
</protein>
<evidence type="ECO:0000313" key="1">
    <source>
        <dbReference type="EMBL" id="KAL0190557.1"/>
    </source>
</evidence>
<reference evidence="1 2" key="1">
    <citation type="submission" date="2024-05" db="EMBL/GenBank/DDBJ databases">
        <title>Genome sequencing and assembly of Indian major carp, Cirrhinus mrigala (Hamilton, 1822).</title>
        <authorList>
            <person name="Mohindra V."/>
            <person name="Chowdhury L.M."/>
            <person name="Lal K."/>
            <person name="Jena J.K."/>
        </authorList>
    </citation>
    <scope>NUCLEOTIDE SEQUENCE [LARGE SCALE GENOMIC DNA]</scope>
    <source>
        <strain evidence="1">CM1030</strain>
        <tissue evidence="1">Blood</tissue>
    </source>
</reference>
<dbReference type="EMBL" id="JAMKFB020000006">
    <property type="protein sequence ID" value="KAL0190557.1"/>
    <property type="molecule type" value="Genomic_DNA"/>
</dbReference>
<dbReference type="AlphaFoldDB" id="A0ABD0QXS0"/>
<dbReference type="Proteomes" id="UP001529510">
    <property type="component" value="Unassembled WGS sequence"/>
</dbReference>
<organism evidence="1 2">
    <name type="scientific">Cirrhinus mrigala</name>
    <name type="common">Mrigala</name>
    <dbReference type="NCBI Taxonomy" id="683832"/>
    <lineage>
        <taxon>Eukaryota</taxon>
        <taxon>Metazoa</taxon>
        <taxon>Chordata</taxon>
        <taxon>Craniata</taxon>
        <taxon>Vertebrata</taxon>
        <taxon>Euteleostomi</taxon>
        <taxon>Actinopterygii</taxon>
        <taxon>Neopterygii</taxon>
        <taxon>Teleostei</taxon>
        <taxon>Ostariophysi</taxon>
        <taxon>Cypriniformes</taxon>
        <taxon>Cyprinidae</taxon>
        <taxon>Labeoninae</taxon>
        <taxon>Labeonini</taxon>
        <taxon>Cirrhinus</taxon>
    </lineage>
</organism>
<evidence type="ECO:0000313" key="2">
    <source>
        <dbReference type="Proteomes" id="UP001529510"/>
    </source>
</evidence>
<name>A0ABD0QXS0_CIRMR</name>
<gene>
    <name evidence="1" type="ORF">M9458_013255</name>
</gene>
<keyword evidence="2" id="KW-1185">Reference proteome</keyword>